<comment type="caution">
    <text evidence="2">The sequence shown here is derived from an EMBL/GenBank/DDBJ whole genome shotgun (WGS) entry which is preliminary data.</text>
</comment>
<reference evidence="2 3" key="1">
    <citation type="submission" date="2019-03" db="EMBL/GenBank/DDBJ databases">
        <title>First draft genome of Liparis tanakae, snailfish: a comprehensive survey of snailfish specific genes.</title>
        <authorList>
            <person name="Kim W."/>
            <person name="Song I."/>
            <person name="Jeong J.-H."/>
            <person name="Kim D."/>
            <person name="Kim S."/>
            <person name="Ryu S."/>
            <person name="Song J.Y."/>
            <person name="Lee S.K."/>
        </authorList>
    </citation>
    <scope>NUCLEOTIDE SEQUENCE [LARGE SCALE GENOMIC DNA]</scope>
    <source>
        <tissue evidence="2">Muscle</tissue>
    </source>
</reference>
<dbReference type="EMBL" id="SRLO01003024">
    <property type="protein sequence ID" value="TNN31963.1"/>
    <property type="molecule type" value="Genomic_DNA"/>
</dbReference>
<organism evidence="2 3">
    <name type="scientific">Liparis tanakae</name>
    <name type="common">Tanaka's snailfish</name>
    <dbReference type="NCBI Taxonomy" id="230148"/>
    <lineage>
        <taxon>Eukaryota</taxon>
        <taxon>Metazoa</taxon>
        <taxon>Chordata</taxon>
        <taxon>Craniata</taxon>
        <taxon>Vertebrata</taxon>
        <taxon>Euteleostomi</taxon>
        <taxon>Actinopterygii</taxon>
        <taxon>Neopterygii</taxon>
        <taxon>Teleostei</taxon>
        <taxon>Neoteleostei</taxon>
        <taxon>Acanthomorphata</taxon>
        <taxon>Eupercaria</taxon>
        <taxon>Perciformes</taxon>
        <taxon>Cottioidei</taxon>
        <taxon>Cottales</taxon>
        <taxon>Liparidae</taxon>
        <taxon>Liparis</taxon>
    </lineage>
</organism>
<evidence type="ECO:0000313" key="3">
    <source>
        <dbReference type="Proteomes" id="UP000314294"/>
    </source>
</evidence>
<feature type="compositionally biased region" description="Basic and acidic residues" evidence="1">
    <location>
        <begin position="55"/>
        <end position="76"/>
    </location>
</feature>
<dbReference type="Gene3D" id="3.30.310.10">
    <property type="entry name" value="TATA-Binding Protein"/>
    <property type="match status" value="1"/>
</dbReference>
<feature type="region of interest" description="Disordered" evidence="1">
    <location>
        <begin position="39"/>
        <end position="77"/>
    </location>
</feature>
<proteinExistence type="predicted"/>
<dbReference type="AlphaFoldDB" id="A0A4Z2ET41"/>
<evidence type="ECO:0000256" key="1">
    <source>
        <dbReference type="SAM" id="MobiDB-lite"/>
    </source>
</evidence>
<dbReference type="OrthoDB" id="10254310at2759"/>
<dbReference type="InterPro" id="IPR012295">
    <property type="entry name" value="TBP_dom_sf"/>
</dbReference>
<protein>
    <submittedName>
        <fullName evidence="2">Uncharacterized protein</fullName>
    </submittedName>
</protein>
<keyword evidence="3" id="KW-1185">Reference proteome</keyword>
<feature type="compositionally biased region" description="Polar residues" evidence="1">
    <location>
        <begin position="1"/>
        <end position="14"/>
    </location>
</feature>
<dbReference type="Proteomes" id="UP000314294">
    <property type="component" value="Unassembled WGS sequence"/>
</dbReference>
<name>A0A4Z2ET41_9TELE</name>
<feature type="region of interest" description="Disordered" evidence="1">
    <location>
        <begin position="1"/>
        <end position="21"/>
    </location>
</feature>
<gene>
    <name evidence="2" type="ORF">EYF80_057881</name>
</gene>
<evidence type="ECO:0000313" key="2">
    <source>
        <dbReference type="EMBL" id="TNN31963.1"/>
    </source>
</evidence>
<sequence>MDQTQKVLQGQRSDPSLGVLIGHPAEPIDQWARSFNTLEPLRQAGVQPEPASRGSPEHVTFDPKLSDTRSCSHGEDVDLDAGFTSSAEGRAPLSPAPLSLSLAPALSPAPLSLSLAPALSPEDFERVWMQRRSDQGPSGSFMDLRVHQGPSGSFMDLRSFMDFRVLGVLHGPQGPRGPSGSSGSFRVLHGPQGPRGPSGSFMDLRVLGVLQGPRGPCLRALRRLLTLAFTPPHTRPWRVYLYTHTHHTHTGSSLITGELLDAGEGEGGVRVTLRQQPRDQEALHGFMAILSSVLHAVLTEQLL</sequence>
<accession>A0A4Z2ET41</accession>